<keyword evidence="4 9" id="KW-0808">Transferase</keyword>
<evidence type="ECO:0000256" key="1">
    <source>
        <dbReference type="ARBA" id="ARBA00010165"/>
    </source>
</evidence>
<dbReference type="InterPro" id="IPR002575">
    <property type="entry name" value="Aminoglycoside_PTrfase"/>
</dbReference>
<organism evidence="9 10">
    <name type="scientific">Marinibaculum pumilum</name>
    <dbReference type="NCBI Taxonomy" id="1766165"/>
    <lineage>
        <taxon>Bacteria</taxon>
        <taxon>Pseudomonadati</taxon>
        <taxon>Pseudomonadota</taxon>
        <taxon>Alphaproteobacteria</taxon>
        <taxon>Rhodospirillales</taxon>
        <taxon>Rhodospirillaceae</taxon>
        <taxon>Marinibaculum</taxon>
    </lineage>
</organism>
<gene>
    <name evidence="9" type="primary">mtnK</name>
    <name evidence="9" type="ORF">ACFOGJ_03045</name>
</gene>
<dbReference type="Gene3D" id="3.90.1200.10">
    <property type="match status" value="1"/>
</dbReference>
<dbReference type="PANTHER" id="PTHR34273">
    <property type="entry name" value="METHYLTHIORIBOSE KINASE"/>
    <property type="match status" value="1"/>
</dbReference>
<dbReference type="InterPro" id="IPR009212">
    <property type="entry name" value="Methylthioribose_kinase"/>
</dbReference>
<protein>
    <recommendedName>
        <fullName evidence="3">S-methyl-5-thioribose kinase</fullName>
        <ecNumber evidence="3">2.7.1.100</ecNumber>
    </recommendedName>
</protein>
<dbReference type="Pfam" id="PF01636">
    <property type="entry name" value="APH"/>
    <property type="match status" value="1"/>
</dbReference>
<keyword evidence="6 9" id="KW-0418">Kinase</keyword>
<dbReference type="InterPro" id="IPR011009">
    <property type="entry name" value="Kinase-like_dom_sf"/>
</dbReference>
<dbReference type="SUPFAM" id="SSF56112">
    <property type="entry name" value="Protein kinase-like (PK-like)"/>
    <property type="match status" value="1"/>
</dbReference>
<dbReference type="RefSeq" id="WP_379898037.1">
    <property type="nucleotide sequence ID" value="NZ_JBHRTR010000009.1"/>
</dbReference>
<dbReference type="EC" id="2.7.1.100" evidence="3"/>
<name>A0ABV7KVZ7_9PROT</name>
<dbReference type="Gene3D" id="3.30.200.20">
    <property type="entry name" value="Phosphorylase Kinase, domain 1"/>
    <property type="match status" value="1"/>
</dbReference>
<evidence type="ECO:0000256" key="7">
    <source>
        <dbReference type="ARBA" id="ARBA00022840"/>
    </source>
</evidence>
<evidence type="ECO:0000256" key="4">
    <source>
        <dbReference type="ARBA" id="ARBA00022679"/>
    </source>
</evidence>
<dbReference type="GO" id="GO:0046522">
    <property type="term" value="F:S-methyl-5-thioribose kinase activity"/>
    <property type="evidence" value="ECO:0007669"/>
    <property type="project" value="UniProtKB-EC"/>
</dbReference>
<evidence type="ECO:0000256" key="2">
    <source>
        <dbReference type="ARBA" id="ARBA00011738"/>
    </source>
</evidence>
<evidence type="ECO:0000256" key="3">
    <source>
        <dbReference type="ARBA" id="ARBA00012128"/>
    </source>
</evidence>
<proteinExistence type="inferred from homology"/>
<dbReference type="NCBIfam" id="TIGR01767">
    <property type="entry name" value="MTRK"/>
    <property type="match status" value="1"/>
</dbReference>
<feature type="domain" description="Aminoglycoside phosphotransferase" evidence="8">
    <location>
        <begin position="42"/>
        <end position="283"/>
    </location>
</feature>
<evidence type="ECO:0000313" key="10">
    <source>
        <dbReference type="Proteomes" id="UP001595528"/>
    </source>
</evidence>
<sequence length="429" mass="47305">MNGTAADGGTEYLALDADSLVQRLGSLQDLRQRLGDPAGWQVREVGDGNLNLVFIVEGPSGAAVVKQALPYVRLVGESWPLPLTRAFFERHALQRQAARCPGRVPEIYHYDDGQALTVMEYLTPHVILRKSLAAGRVHENLAAHLAAFTAETLFRGSDLCMETRQRKADLALFADNVDLCDITESLVFTDPYYAAELNRHTTPQLDGYVAALRADQELKVQAQHLKAGFASKAQTLLHGDLHTGSIMVTDGDTRMIDPEFAVYGPMGFDIGMLLANFLMAFHAQAGHEAAPGARDPYRDWLLQVVQEVWDGFAARFRALWQSERSGILYPAALFEDQGHHMAAEKACSDYLREVWVDTVGYCGVEMHRRILGLAHIAELDDIADADRRADCERRALELGRLLVLGRHSIAGPAEIAALARRIEARGVPA</sequence>
<dbReference type="EMBL" id="JBHRTR010000009">
    <property type="protein sequence ID" value="MFC3226187.1"/>
    <property type="molecule type" value="Genomic_DNA"/>
</dbReference>
<reference evidence="10" key="1">
    <citation type="journal article" date="2019" name="Int. J. Syst. Evol. Microbiol.">
        <title>The Global Catalogue of Microorganisms (GCM) 10K type strain sequencing project: providing services to taxonomists for standard genome sequencing and annotation.</title>
        <authorList>
            <consortium name="The Broad Institute Genomics Platform"/>
            <consortium name="The Broad Institute Genome Sequencing Center for Infectious Disease"/>
            <person name="Wu L."/>
            <person name="Ma J."/>
        </authorList>
    </citation>
    <scope>NUCLEOTIDE SEQUENCE [LARGE SCALE GENOMIC DNA]</scope>
    <source>
        <strain evidence="10">KCTC 42964</strain>
    </source>
</reference>
<comment type="similarity">
    <text evidence="1">Belongs to the methylthioribose kinase family.</text>
</comment>
<evidence type="ECO:0000259" key="8">
    <source>
        <dbReference type="Pfam" id="PF01636"/>
    </source>
</evidence>
<dbReference type="Proteomes" id="UP001595528">
    <property type="component" value="Unassembled WGS sequence"/>
</dbReference>
<comment type="subunit">
    <text evidence="2">Homodimer.</text>
</comment>
<keyword evidence="5" id="KW-0547">Nucleotide-binding</keyword>
<evidence type="ECO:0000313" key="9">
    <source>
        <dbReference type="EMBL" id="MFC3226187.1"/>
    </source>
</evidence>
<evidence type="ECO:0000256" key="6">
    <source>
        <dbReference type="ARBA" id="ARBA00022777"/>
    </source>
</evidence>
<keyword evidence="10" id="KW-1185">Reference proteome</keyword>
<comment type="caution">
    <text evidence="9">The sequence shown here is derived from an EMBL/GenBank/DDBJ whole genome shotgun (WGS) entry which is preliminary data.</text>
</comment>
<keyword evidence="7" id="KW-0067">ATP-binding</keyword>
<evidence type="ECO:0000256" key="5">
    <source>
        <dbReference type="ARBA" id="ARBA00022741"/>
    </source>
</evidence>
<dbReference type="PANTHER" id="PTHR34273:SF2">
    <property type="entry name" value="METHYLTHIORIBOSE KINASE"/>
    <property type="match status" value="1"/>
</dbReference>
<accession>A0ABV7KVZ7</accession>
<dbReference type="PIRSF" id="PIRSF031134">
    <property type="entry name" value="MTRK"/>
    <property type="match status" value="1"/>
</dbReference>